<dbReference type="Proteomes" id="UP001596201">
    <property type="component" value="Unassembled WGS sequence"/>
</dbReference>
<gene>
    <name evidence="2" type="ORF">ACFPJ5_06615</name>
</gene>
<name>A0ABD5R988_9EURY</name>
<proteinExistence type="predicted"/>
<comment type="caution">
    <text evidence="2">The sequence shown here is derived from an EMBL/GenBank/DDBJ whole genome shotgun (WGS) entry which is preliminary data.</text>
</comment>
<feature type="compositionally biased region" description="Acidic residues" evidence="1">
    <location>
        <begin position="18"/>
        <end position="27"/>
    </location>
</feature>
<feature type="compositionally biased region" description="Basic and acidic residues" evidence="1">
    <location>
        <begin position="43"/>
        <end position="55"/>
    </location>
</feature>
<protein>
    <submittedName>
        <fullName evidence="2">Uncharacterized protein</fullName>
    </submittedName>
</protein>
<keyword evidence="3" id="KW-1185">Reference proteome</keyword>
<evidence type="ECO:0000313" key="3">
    <source>
        <dbReference type="Proteomes" id="UP001596201"/>
    </source>
</evidence>
<evidence type="ECO:0000256" key="1">
    <source>
        <dbReference type="SAM" id="MobiDB-lite"/>
    </source>
</evidence>
<dbReference type="EMBL" id="JBHSKX010000001">
    <property type="protein sequence ID" value="MFC5366606.1"/>
    <property type="molecule type" value="Genomic_DNA"/>
</dbReference>
<accession>A0ABD5R988</accession>
<feature type="compositionally biased region" description="Basic and acidic residues" evidence="1">
    <location>
        <begin position="61"/>
        <end position="70"/>
    </location>
</feature>
<dbReference type="RefSeq" id="WP_227228054.1">
    <property type="nucleotide sequence ID" value="NZ_JAJCVJ010000001.1"/>
</dbReference>
<dbReference type="AlphaFoldDB" id="A0ABD5R988"/>
<reference evidence="2 3" key="1">
    <citation type="journal article" date="2019" name="Int. J. Syst. Evol. Microbiol.">
        <title>The Global Catalogue of Microorganisms (GCM) 10K type strain sequencing project: providing services to taxonomists for standard genome sequencing and annotation.</title>
        <authorList>
            <consortium name="The Broad Institute Genomics Platform"/>
            <consortium name="The Broad Institute Genome Sequencing Center for Infectious Disease"/>
            <person name="Wu L."/>
            <person name="Ma J."/>
        </authorList>
    </citation>
    <scope>NUCLEOTIDE SEQUENCE [LARGE SCALE GENOMIC DNA]</scope>
    <source>
        <strain evidence="2 3">CGMCC 1.12237</strain>
    </source>
</reference>
<feature type="region of interest" description="Disordered" evidence="1">
    <location>
        <begin position="14"/>
        <end position="70"/>
    </location>
</feature>
<organism evidence="2 3">
    <name type="scientific">Salinirubrum litoreum</name>
    <dbReference type="NCBI Taxonomy" id="1126234"/>
    <lineage>
        <taxon>Archaea</taxon>
        <taxon>Methanobacteriati</taxon>
        <taxon>Methanobacteriota</taxon>
        <taxon>Stenosarchaea group</taxon>
        <taxon>Halobacteria</taxon>
        <taxon>Halobacteriales</taxon>
        <taxon>Haloferacaceae</taxon>
        <taxon>Salinirubrum</taxon>
    </lineage>
</organism>
<sequence length="70" mass="7840">MLDRLRAWLHGLFGGTAETDESDDDDSQFVPSPLDRSVRRAHGSGDEEAGRELGRVGEQARQLEETSRRD</sequence>
<evidence type="ECO:0000313" key="2">
    <source>
        <dbReference type="EMBL" id="MFC5366606.1"/>
    </source>
</evidence>